<name>A0A2K2DI56_BRADI</name>
<reference evidence="2" key="2">
    <citation type="submission" date="2017-06" db="EMBL/GenBank/DDBJ databases">
        <title>WGS assembly of Brachypodium distachyon.</title>
        <authorList>
            <consortium name="The International Brachypodium Initiative"/>
            <person name="Lucas S."/>
            <person name="Harmon-Smith M."/>
            <person name="Lail K."/>
            <person name="Tice H."/>
            <person name="Grimwood J."/>
            <person name="Bruce D."/>
            <person name="Barry K."/>
            <person name="Shu S."/>
            <person name="Lindquist E."/>
            <person name="Wang M."/>
            <person name="Pitluck S."/>
            <person name="Vogel J.P."/>
            <person name="Garvin D.F."/>
            <person name="Mockler T.C."/>
            <person name="Schmutz J."/>
            <person name="Rokhsar D."/>
            <person name="Bevan M.W."/>
        </authorList>
    </citation>
    <scope>NUCLEOTIDE SEQUENCE</scope>
    <source>
        <strain evidence="2">Bd21</strain>
    </source>
</reference>
<evidence type="ECO:0000313" key="3">
    <source>
        <dbReference type="EnsemblPlants" id="PNT73949"/>
    </source>
</evidence>
<organism evidence="2">
    <name type="scientific">Brachypodium distachyon</name>
    <name type="common">Purple false brome</name>
    <name type="synonym">Trachynia distachya</name>
    <dbReference type="NCBI Taxonomy" id="15368"/>
    <lineage>
        <taxon>Eukaryota</taxon>
        <taxon>Viridiplantae</taxon>
        <taxon>Streptophyta</taxon>
        <taxon>Embryophyta</taxon>
        <taxon>Tracheophyta</taxon>
        <taxon>Spermatophyta</taxon>
        <taxon>Magnoliopsida</taxon>
        <taxon>Liliopsida</taxon>
        <taxon>Poales</taxon>
        <taxon>Poaceae</taxon>
        <taxon>BOP clade</taxon>
        <taxon>Pooideae</taxon>
        <taxon>Stipodae</taxon>
        <taxon>Brachypodieae</taxon>
        <taxon>Brachypodium</taxon>
    </lineage>
</organism>
<evidence type="ECO:0000313" key="4">
    <source>
        <dbReference type="Proteomes" id="UP000008810"/>
    </source>
</evidence>
<dbReference type="EnsemblPlants" id="PNT73949">
    <property type="protein sequence ID" value="PNT73949"/>
    <property type="gene ID" value="BRADI_1g04679v3"/>
</dbReference>
<sequence>MAASTCPPSARTSHRRPRATPASAGWNKDASHRRPTSAPPAGNSSKSSAGEQKRNEGKHYLNASIHCLKLLYFSLLS</sequence>
<reference evidence="2 3" key="1">
    <citation type="journal article" date="2010" name="Nature">
        <title>Genome sequencing and analysis of the model grass Brachypodium distachyon.</title>
        <authorList>
            <consortium name="International Brachypodium Initiative"/>
        </authorList>
    </citation>
    <scope>NUCLEOTIDE SEQUENCE [LARGE SCALE GENOMIC DNA]</scope>
    <source>
        <strain evidence="2 3">Bd21</strain>
    </source>
</reference>
<dbReference type="Proteomes" id="UP000008810">
    <property type="component" value="Chromosome 1"/>
</dbReference>
<dbReference type="Gramene" id="PNT73949">
    <property type="protein sequence ID" value="PNT73949"/>
    <property type="gene ID" value="BRADI_1g04679v3"/>
</dbReference>
<feature type="region of interest" description="Disordered" evidence="1">
    <location>
        <begin position="1"/>
        <end position="55"/>
    </location>
</feature>
<evidence type="ECO:0000313" key="2">
    <source>
        <dbReference type="EMBL" id="PNT73949.1"/>
    </source>
</evidence>
<dbReference type="InParanoid" id="A0A2K2DI56"/>
<reference evidence="3" key="3">
    <citation type="submission" date="2018-08" db="UniProtKB">
        <authorList>
            <consortium name="EnsemblPlants"/>
        </authorList>
    </citation>
    <scope>IDENTIFICATION</scope>
    <source>
        <strain evidence="3">cv. Bd21</strain>
    </source>
</reference>
<gene>
    <name evidence="2" type="ORF">BRADI_1g04679v3</name>
</gene>
<protein>
    <submittedName>
        <fullName evidence="2 3">Uncharacterized protein</fullName>
    </submittedName>
</protein>
<keyword evidence="4" id="KW-1185">Reference proteome</keyword>
<dbReference type="AlphaFoldDB" id="A0A2K2DI56"/>
<feature type="compositionally biased region" description="Polar residues" evidence="1">
    <location>
        <begin position="1"/>
        <end position="11"/>
    </location>
</feature>
<proteinExistence type="predicted"/>
<evidence type="ECO:0000256" key="1">
    <source>
        <dbReference type="SAM" id="MobiDB-lite"/>
    </source>
</evidence>
<dbReference type="EMBL" id="CM000880">
    <property type="protein sequence ID" value="PNT73949.1"/>
    <property type="molecule type" value="Genomic_DNA"/>
</dbReference>
<accession>A0A2K2DI56</accession>